<dbReference type="GO" id="GO:0016020">
    <property type="term" value="C:membrane"/>
    <property type="evidence" value="ECO:0007669"/>
    <property type="project" value="UniProtKB-SubCell"/>
</dbReference>
<protein>
    <submittedName>
        <fullName evidence="7">(pine wood nematode) hypothetical protein</fullName>
    </submittedName>
</protein>
<evidence type="ECO:0000313" key="9">
    <source>
        <dbReference type="Proteomes" id="UP000659654"/>
    </source>
</evidence>
<evidence type="ECO:0000256" key="5">
    <source>
        <dbReference type="PIRSR" id="PIRSR604241-50"/>
    </source>
</evidence>
<keyword evidence="9" id="KW-1185">Reference proteome</keyword>
<name>A0A1I7RNE9_BURXY</name>
<keyword evidence="3" id="KW-0472">Membrane</keyword>
<gene>
    <name evidence="7" type="ORF">BXYJ_LOCUS12164</name>
</gene>
<evidence type="ECO:0000313" key="7">
    <source>
        <dbReference type="EMBL" id="CAD5232073.1"/>
    </source>
</evidence>
<dbReference type="OrthoDB" id="5865220at2759"/>
<dbReference type="Gene3D" id="3.10.20.90">
    <property type="entry name" value="Phosphatidylinositol 3-kinase Catalytic Subunit, Chain A, domain 1"/>
    <property type="match status" value="1"/>
</dbReference>
<dbReference type="WBParaSite" id="BXY_0223500.1">
    <property type="protein sequence ID" value="BXY_0223500.1"/>
    <property type="gene ID" value="BXY_0223500"/>
</dbReference>
<dbReference type="Proteomes" id="UP000095284">
    <property type="component" value="Unplaced"/>
</dbReference>
<evidence type="ECO:0000256" key="3">
    <source>
        <dbReference type="ARBA" id="ARBA00023136"/>
    </source>
</evidence>
<sequence length="177" mass="20355">MFGNLFRRKKQPTETVKEHTPNCLYSQTSRSPKISFCSVSSVQSFSSTTTLYSRQCPSSSQPSDSYQSQLRFCCRRSESALLAEKHPNKVLLIIERFKTEKQLRKMDKKHFLLPPEATVAQLKHVISSRVSARNESLFLLIDDEIPDSTTSIRELARRHRDPDGFLYVKYSSEDTMG</sequence>
<comment type="similarity">
    <text evidence="2 6">Belongs to the ATG8 family.</text>
</comment>
<keyword evidence="6" id="KW-0072">Autophagy</keyword>
<dbReference type="AlphaFoldDB" id="A0A1I7RNE9"/>
<reference evidence="7" key="2">
    <citation type="submission" date="2020-09" db="EMBL/GenBank/DDBJ databases">
        <authorList>
            <person name="Kikuchi T."/>
        </authorList>
    </citation>
    <scope>NUCLEOTIDE SEQUENCE</scope>
    <source>
        <strain evidence="7">Ka4C1</strain>
    </source>
</reference>
<keyword evidence="4 5" id="KW-0449">Lipoprotein</keyword>
<dbReference type="Proteomes" id="UP000659654">
    <property type="component" value="Unassembled WGS sequence"/>
</dbReference>
<dbReference type="GO" id="GO:0006914">
    <property type="term" value="P:autophagy"/>
    <property type="evidence" value="ECO:0007669"/>
    <property type="project" value="UniProtKB-KW"/>
</dbReference>
<comment type="subcellular location">
    <subcellularLocation>
        <location evidence="1">Membrane</location>
    </subcellularLocation>
</comment>
<dbReference type="EMBL" id="CAJFDI010000005">
    <property type="protein sequence ID" value="CAD5232073.1"/>
    <property type="molecule type" value="Genomic_DNA"/>
</dbReference>
<evidence type="ECO:0000256" key="1">
    <source>
        <dbReference type="ARBA" id="ARBA00004370"/>
    </source>
</evidence>
<dbReference type="Pfam" id="PF02991">
    <property type="entry name" value="ATG8"/>
    <property type="match status" value="1"/>
</dbReference>
<accession>A0A1I7RNE9</accession>
<evidence type="ECO:0000313" key="10">
    <source>
        <dbReference type="WBParaSite" id="BXY_0223500.1"/>
    </source>
</evidence>
<dbReference type="SMR" id="A0A1I7RNE9"/>
<proteinExistence type="inferred from homology"/>
<dbReference type="Proteomes" id="UP000582659">
    <property type="component" value="Unassembled WGS sequence"/>
</dbReference>
<evidence type="ECO:0000256" key="2">
    <source>
        <dbReference type="ARBA" id="ARBA00007293"/>
    </source>
</evidence>
<dbReference type="EMBL" id="CAJFCV020000005">
    <property type="protein sequence ID" value="CAG9123945.1"/>
    <property type="molecule type" value="Genomic_DNA"/>
</dbReference>
<evidence type="ECO:0000256" key="4">
    <source>
        <dbReference type="ARBA" id="ARBA00023288"/>
    </source>
</evidence>
<reference evidence="10" key="1">
    <citation type="submission" date="2016-11" db="UniProtKB">
        <authorList>
            <consortium name="WormBaseParasite"/>
        </authorList>
    </citation>
    <scope>IDENTIFICATION</scope>
</reference>
<dbReference type="eggNOG" id="KOG1654">
    <property type="taxonomic scope" value="Eukaryota"/>
</dbReference>
<feature type="lipid moiety-binding region" description="Phosphatidylserine amidated glycine; alternate" evidence="5">
    <location>
        <position position="177"/>
    </location>
</feature>
<evidence type="ECO:0000313" key="8">
    <source>
        <dbReference type="Proteomes" id="UP000095284"/>
    </source>
</evidence>
<dbReference type="InterPro" id="IPR004241">
    <property type="entry name" value="Atg8-like"/>
</dbReference>
<dbReference type="InterPro" id="IPR029071">
    <property type="entry name" value="Ubiquitin-like_domsf"/>
</dbReference>
<organism evidence="8 10">
    <name type="scientific">Bursaphelenchus xylophilus</name>
    <name type="common">Pinewood nematode worm</name>
    <name type="synonym">Aphelenchoides xylophilus</name>
    <dbReference type="NCBI Taxonomy" id="6326"/>
    <lineage>
        <taxon>Eukaryota</taxon>
        <taxon>Metazoa</taxon>
        <taxon>Ecdysozoa</taxon>
        <taxon>Nematoda</taxon>
        <taxon>Chromadorea</taxon>
        <taxon>Rhabditida</taxon>
        <taxon>Tylenchina</taxon>
        <taxon>Tylenchomorpha</taxon>
        <taxon>Aphelenchoidea</taxon>
        <taxon>Aphelenchoididae</taxon>
        <taxon>Bursaphelenchus</taxon>
    </lineage>
</organism>
<dbReference type="PANTHER" id="PTHR10969">
    <property type="entry name" value="MICROTUBULE-ASSOCIATED PROTEINS 1A/1B LIGHT CHAIN 3-RELATED"/>
    <property type="match status" value="1"/>
</dbReference>
<evidence type="ECO:0000256" key="6">
    <source>
        <dbReference type="RuleBase" id="RU004384"/>
    </source>
</evidence>
<dbReference type="SUPFAM" id="SSF54236">
    <property type="entry name" value="Ubiquitin-like"/>
    <property type="match status" value="1"/>
</dbReference>